<reference evidence="4" key="1">
    <citation type="submission" date="2020-11" db="EMBL/GenBank/DDBJ databases">
        <authorList>
            <consortium name="DOE Joint Genome Institute"/>
            <person name="Ahrendt S."/>
            <person name="Riley R."/>
            <person name="Andreopoulos W."/>
            <person name="LaButti K."/>
            <person name="Pangilinan J."/>
            <person name="Ruiz-duenas F.J."/>
            <person name="Barrasa J.M."/>
            <person name="Sanchez-Garcia M."/>
            <person name="Camarero S."/>
            <person name="Miyauchi S."/>
            <person name="Serrano A."/>
            <person name="Linde D."/>
            <person name="Babiker R."/>
            <person name="Drula E."/>
            <person name="Ayuso-Fernandez I."/>
            <person name="Pacheco R."/>
            <person name="Padilla G."/>
            <person name="Ferreira P."/>
            <person name="Barriuso J."/>
            <person name="Kellner H."/>
            <person name="Castanera R."/>
            <person name="Alfaro M."/>
            <person name="Ramirez L."/>
            <person name="Pisabarro A.G."/>
            <person name="Kuo A."/>
            <person name="Tritt A."/>
            <person name="Lipzen A."/>
            <person name="He G."/>
            <person name="Yan M."/>
            <person name="Ng V."/>
            <person name="Cullen D."/>
            <person name="Martin F."/>
            <person name="Rosso M.-N."/>
            <person name="Henrissat B."/>
            <person name="Hibbett D."/>
            <person name="Martinez A.T."/>
            <person name="Grigoriev I.V."/>
        </authorList>
    </citation>
    <scope>NUCLEOTIDE SEQUENCE</scope>
    <source>
        <strain evidence="4">AH 44721</strain>
    </source>
</reference>
<evidence type="ECO:0000313" key="5">
    <source>
        <dbReference type="Proteomes" id="UP000724874"/>
    </source>
</evidence>
<evidence type="ECO:0000256" key="1">
    <source>
        <dbReference type="ARBA" id="ARBA00022737"/>
    </source>
</evidence>
<dbReference type="InterPro" id="IPR002889">
    <property type="entry name" value="WSC_carb-bd"/>
</dbReference>
<keyword evidence="2" id="KW-1133">Transmembrane helix</keyword>
<dbReference type="InterPro" id="IPR051589">
    <property type="entry name" value="Sialate-O-sulfotransferase"/>
</dbReference>
<organism evidence="4 5">
    <name type="scientific">Gymnopilus junonius</name>
    <name type="common">Spectacular rustgill mushroom</name>
    <name type="synonym">Gymnopilus spectabilis subsp. junonius</name>
    <dbReference type="NCBI Taxonomy" id="109634"/>
    <lineage>
        <taxon>Eukaryota</taxon>
        <taxon>Fungi</taxon>
        <taxon>Dikarya</taxon>
        <taxon>Basidiomycota</taxon>
        <taxon>Agaricomycotina</taxon>
        <taxon>Agaricomycetes</taxon>
        <taxon>Agaricomycetidae</taxon>
        <taxon>Agaricales</taxon>
        <taxon>Agaricineae</taxon>
        <taxon>Hymenogastraceae</taxon>
        <taxon>Gymnopilus</taxon>
    </lineage>
</organism>
<feature type="transmembrane region" description="Helical" evidence="2">
    <location>
        <begin position="23"/>
        <end position="43"/>
    </location>
</feature>
<evidence type="ECO:0000313" key="4">
    <source>
        <dbReference type="EMBL" id="KAF8878018.1"/>
    </source>
</evidence>
<gene>
    <name evidence="4" type="ORF">CPB84DRAFT_1794470</name>
</gene>
<feature type="domain" description="WSC" evidence="3">
    <location>
        <begin position="59"/>
        <end position="153"/>
    </location>
</feature>
<keyword evidence="5" id="KW-1185">Reference proteome</keyword>
<dbReference type="PROSITE" id="PS51212">
    <property type="entry name" value="WSC"/>
    <property type="match status" value="2"/>
</dbReference>
<dbReference type="PANTHER" id="PTHR45964">
    <property type="entry name" value="WSCD FAMILY MEMBER CG9164"/>
    <property type="match status" value="1"/>
</dbReference>
<dbReference type="EMBL" id="JADNYJ010000163">
    <property type="protein sequence ID" value="KAF8878018.1"/>
    <property type="molecule type" value="Genomic_DNA"/>
</dbReference>
<proteinExistence type="predicted"/>
<evidence type="ECO:0000256" key="2">
    <source>
        <dbReference type="SAM" id="Phobius"/>
    </source>
</evidence>
<evidence type="ECO:0000259" key="3">
    <source>
        <dbReference type="PROSITE" id="PS51212"/>
    </source>
</evidence>
<sequence>MDHVNDQAALCSSRSDVTLTVHLLFMTLNCLLIGIIGVSLLSAKASPMIDARQASLPSGWSAVGCYSDSTASRTLRVASYTDVTGMTIESCLAFCTPAGYKYAGVEFSRECYCDNVIQSPGAPISSNSCNMACTGDADEICGGSGAINVFQSNPCVYPNYCSANGTFQYTGCYQDGVSGLPRSLTHQLSISGGVTVESCTAACKAAGYTLAGLEFAQECWCDSYLPLATLSPDSDCNMVCLANSAELCGAGNRLAVYVDTTAPPLDLNTCLNSVQLQAISPPIFNFDLEGRYIPAFPGAPVSVPGLLANWPKQGDSNLQILAARSSTQPHTYSISSSGSLNEFTANPFPGYEQGSWALEPIPGTIFEFEVNLFGVPSTAIGSHFCAQPNFLSASTYIGPPLLSVNHQSAVWAFCGAGLTFQPNATNFPCSEIILAMTPPVV</sequence>
<keyword evidence="2" id="KW-0812">Transmembrane</keyword>
<dbReference type="SMART" id="SM00321">
    <property type="entry name" value="WSC"/>
    <property type="match status" value="2"/>
</dbReference>
<keyword evidence="2" id="KW-0472">Membrane</keyword>
<comment type="caution">
    <text evidence="4">The sequence shown here is derived from an EMBL/GenBank/DDBJ whole genome shotgun (WGS) entry which is preliminary data.</text>
</comment>
<accession>A0A9P5NE12</accession>
<dbReference type="AlphaFoldDB" id="A0A9P5NE12"/>
<protein>
    <submittedName>
        <fullName evidence="4">WSC domain-containing protein</fullName>
    </submittedName>
</protein>
<feature type="domain" description="WSC" evidence="3">
    <location>
        <begin position="166"/>
        <end position="260"/>
    </location>
</feature>
<dbReference type="Pfam" id="PF01822">
    <property type="entry name" value="WSC"/>
    <property type="match status" value="2"/>
</dbReference>
<dbReference type="OrthoDB" id="5985073at2759"/>
<keyword evidence="1" id="KW-0677">Repeat</keyword>
<dbReference type="Proteomes" id="UP000724874">
    <property type="component" value="Unassembled WGS sequence"/>
</dbReference>
<dbReference type="PANTHER" id="PTHR45964:SF5">
    <property type="entry name" value="WSCD FAMILY MEMBER CG9164"/>
    <property type="match status" value="1"/>
</dbReference>
<name>A0A9P5NE12_GYMJU</name>